<keyword evidence="1" id="KW-0732">Signal</keyword>
<evidence type="ECO:0000313" key="3">
    <source>
        <dbReference type="Proteomes" id="UP000291084"/>
    </source>
</evidence>
<keyword evidence="3" id="KW-1185">Reference proteome</keyword>
<feature type="signal peptide" evidence="1">
    <location>
        <begin position="1"/>
        <end position="16"/>
    </location>
</feature>
<gene>
    <name evidence="2" type="primary">Vigan.02G114000</name>
    <name evidence="2" type="ORF">VIGAN_02114000</name>
</gene>
<protein>
    <submittedName>
        <fullName evidence="2">Uncharacterized protein</fullName>
    </submittedName>
</protein>
<dbReference type="EMBL" id="AP015035">
    <property type="protein sequence ID" value="BAT78462.1"/>
    <property type="molecule type" value="Genomic_DNA"/>
</dbReference>
<dbReference type="Proteomes" id="UP000291084">
    <property type="component" value="Chromosome 2"/>
</dbReference>
<proteinExistence type="predicted"/>
<evidence type="ECO:0000313" key="2">
    <source>
        <dbReference type="EMBL" id="BAT78462.1"/>
    </source>
</evidence>
<evidence type="ECO:0000256" key="1">
    <source>
        <dbReference type="SAM" id="SignalP"/>
    </source>
</evidence>
<sequence>MHNLDLLLLLFHLVRCLIIAFMSECMIFKFSWDILSSLMLLSSHFKSSMESWNFCVWCTEVLNLNQNSRFSSSNILMAERNFFSKIESERLLLCWLDVTFTSMPIFVFLSTHCWW</sequence>
<accession>A0A0S3RD81</accession>
<name>A0A0S3RD81_PHAAN</name>
<organism evidence="2 3">
    <name type="scientific">Vigna angularis var. angularis</name>
    <dbReference type="NCBI Taxonomy" id="157739"/>
    <lineage>
        <taxon>Eukaryota</taxon>
        <taxon>Viridiplantae</taxon>
        <taxon>Streptophyta</taxon>
        <taxon>Embryophyta</taxon>
        <taxon>Tracheophyta</taxon>
        <taxon>Spermatophyta</taxon>
        <taxon>Magnoliopsida</taxon>
        <taxon>eudicotyledons</taxon>
        <taxon>Gunneridae</taxon>
        <taxon>Pentapetalae</taxon>
        <taxon>rosids</taxon>
        <taxon>fabids</taxon>
        <taxon>Fabales</taxon>
        <taxon>Fabaceae</taxon>
        <taxon>Papilionoideae</taxon>
        <taxon>50 kb inversion clade</taxon>
        <taxon>NPAAA clade</taxon>
        <taxon>indigoferoid/millettioid clade</taxon>
        <taxon>Phaseoleae</taxon>
        <taxon>Vigna</taxon>
    </lineage>
</organism>
<dbReference type="AlphaFoldDB" id="A0A0S3RD81"/>
<feature type="chain" id="PRO_5006616993" evidence="1">
    <location>
        <begin position="17"/>
        <end position="115"/>
    </location>
</feature>
<reference evidence="2 3" key="1">
    <citation type="journal article" date="2015" name="Sci. Rep.">
        <title>The power of single molecule real-time sequencing technology in the de novo assembly of a eukaryotic genome.</title>
        <authorList>
            <person name="Sakai H."/>
            <person name="Naito K."/>
            <person name="Ogiso-Tanaka E."/>
            <person name="Takahashi Y."/>
            <person name="Iseki K."/>
            <person name="Muto C."/>
            <person name="Satou K."/>
            <person name="Teruya K."/>
            <person name="Shiroma A."/>
            <person name="Shimoji M."/>
            <person name="Hirano T."/>
            <person name="Itoh T."/>
            <person name="Kaga A."/>
            <person name="Tomooka N."/>
        </authorList>
    </citation>
    <scope>NUCLEOTIDE SEQUENCE [LARGE SCALE GENOMIC DNA]</scope>
    <source>
        <strain evidence="3">cv. Shumari</strain>
    </source>
</reference>